<dbReference type="InterPro" id="IPR008974">
    <property type="entry name" value="TRAF-like"/>
</dbReference>
<dbReference type="UniPathway" id="UPA00143"/>
<dbReference type="GO" id="GO:0043161">
    <property type="term" value="P:proteasome-mediated ubiquitin-dependent protein catabolic process"/>
    <property type="evidence" value="ECO:0007669"/>
    <property type="project" value="TreeGrafter"/>
</dbReference>
<keyword evidence="10" id="KW-1185">Reference proteome</keyword>
<gene>
    <name evidence="9" type="ORF">BINO364_LOCUS13166</name>
</gene>
<dbReference type="PANTHER" id="PTHR45877">
    <property type="entry name" value="E3 UBIQUITIN-PROTEIN LIGASE SIAH2"/>
    <property type="match status" value="1"/>
</dbReference>
<comment type="domain">
    <text evidence="6">The SBD domain (substrate-binding domain) mediates the interaction with substrate proteins. It is related to the TRAF family.</text>
</comment>
<dbReference type="Gene3D" id="3.30.40.10">
    <property type="entry name" value="Zinc/RING finger domain, C3HC4 (zinc finger)"/>
    <property type="match status" value="2"/>
</dbReference>
<dbReference type="InterPro" id="IPR018121">
    <property type="entry name" value="7-in-absentia-prot_TRAF-dom"/>
</dbReference>
<dbReference type="SUPFAM" id="SSF57850">
    <property type="entry name" value="RING/U-box"/>
    <property type="match status" value="1"/>
</dbReference>
<dbReference type="GO" id="GO:0016567">
    <property type="term" value="P:protein ubiquitination"/>
    <property type="evidence" value="ECO:0007669"/>
    <property type="project" value="UniProtKB-UniPathway"/>
</dbReference>
<proteinExistence type="inferred from homology"/>
<feature type="compositionally biased region" description="Low complexity" evidence="7">
    <location>
        <begin position="49"/>
        <end position="64"/>
    </location>
</feature>
<dbReference type="Pfam" id="PF21362">
    <property type="entry name" value="Sina_RING"/>
    <property type="match status" value="1"/>
</dbReference>
<dbReference type="PROSITE" id="PS50089">
    <property type="entry name" value="ZF_RING_2"/>
    <property type="match status" value="1"/>
</dbReference>
<evidence type="ECO:0000259" key="8">
    <source>
        <dbReference type="PROSITE" id="PS50089"/>
    </source>
</evidence>
<feature type="compositionally biased region" description="Acidic residues" evidence="7">
    <location>
        <begin position="238"/>
        <end position="247"/>
    </location>
</feature>
<feature type="region of interest" description="Disordered" evidence="7">
    <location>
        <begin position="187"/>
        <end position="308"/>
    </location>
</feature>
<accession>A0A8J9YHE8</accession>
<dbReference type="GO" id="GO:0031624">
    <property type="term" value="F:ubiquitin conjugating enzyme binding"/>
    <property type="evidence" value="ECO:0007669"/>
    <property type="project" value="TreeGrafter"/>
</dbReference>
<evidence type="ECO:0000313" key="9">
    <source>
        <dbReference type="EMBL" id="CAH0727886.1"/>
    </source>
</evidence>
<organism evidence="9 10">
    <name type="scientific">Brenthis ino</name>
    <name type="common">lesser marbled fritillary</name>
    <dbReference type="NCBI Taxonomy" id="405034"/>
    <lineage>
        <taxon>Eukaryota</taxon>
        <taxon>Metazoa</taxon>
        <taxon>Ecdysozoa</taxon>
        <taxon>Arthropoda</taxon>
        <taxon>Hexapoda</taxon>
        <taxon>Insecta</taxon>
        <taxon>Pterygota</taxon>
        <taxon>Neoptera</taxon>
        <taxon>Endopterygota</taxon>
        <taxon>Lepidoptera</taxon>
        <taxon>Glossata</taxon>
        <taxon>Ditrysia</taxon>
        <taxon>Papilionoidea</taxon>
        <taxon>Nymphalidae</taxon>
        <taxon>Heliconiinae</taxon>
        <taxon>Argynnini</taxon>
        <taxon>Brenthis</taxon>
    </lineage>
</organism>
<evidence type="ECO:0000256" key="1">
    <source>
        <dbReference type="ARBA" id="ARBA00009119"/>
    </source>
</evidence>
<feature type="compositionally biased region" description="Basic and acidic residues" evidence="7">
    <location>
        <begin position="197"/>
        <end position="208"/>
    </location>
</feature>
<comment type="pathway">
    <text evidence="6">Protein modification; protein ubiquitination.</text>
</comment>
<feature type="region of interest" description="Disordered" evidence="7">
    <location>
        <begin position="1"/>
        <end position="69"/>
    </location>
</feature>
<dbReference type="InterPro" id="IPR013083">
    <property type="entry name" value="Znf_RING/FYVE/PHD"/>
</dbReference>
<evidence type="ECO:0000256" key="5">
    <source>
        <dbReference type="PROSITE-ProRule" id="PRU00175"/>
    </source>
</evidence>
<feature type="compositionally biased region" description="Basic and acidic residues" evidence="7">
    <location>
        <begin position="299"/>
        <end position="308"/>
    </location>
</feature>
<dbReference type="PANTHER" id="PTHR45877:SF2">
    <property type="entry name" value="E3 UBIQUITIN-PROTEIN LIGASE SINA-RELATED"/>
    <property type="match status" value="1"/>
</dbReference>
<keyword evidence="6" id="KW-0833">Ubl conjugation pathway</keyword>
<evidence type="ECO:0000313" key="10">
    <source>
        <dbReference type="Proteomes" id="UP000838878"/>
    </source>
</evidence>
<dbReference type="GO" id="GO:0061630">
    <property type="term" value="F:ubiquitin protein ligase activity"/>
    <property type="evidence" value="ECO:0007669"/>
    <property type="project" value="UniProtKB-EC"/>
</dbReference>
<dbReference type="Pfam" id="PF03145">
    <property type="entry name" value="Sina_TRAF"/>
    <property type="match status" value="1"/>
</dbReference>
<evidence type="ECO:0000256" key="2">
    <source>
        <dbReference type="ARBA" id="ARBA00022723"/>
    </source>
</evidence>
<dbReference type="EMBL" id="OV170227">
    <property type="protein sequence ID" value="CAH0727886.1"/>
    <property type="molecule type" value="Genomic_DNA"/>
</dbReference>
<dbReference type="InterPro" id="IPR001841">
    <property type="entry name" value="Znf_RING"/>
</dbReference>
<dbReference type="OrthoDB" id="941555at2759"/>
<dbReference type="Proteomes" id="UP000838878">
    <property type="component" value="Chromosome 7"/>
</dbReference>
<reference evidence="9" key="1">
    <citation type="submission" date="2021-12" db="EMBL/GenBank/DDBJ databases">
        <authorList>
            <person name="Martin H S."/>
        </authorList>
    </citation>
    <scope>NUCLEOTIDE SEQUENCE</scope>
</reference>
<evidence type="ECO:0000256" key="4">
    <source>
        <dbReference type="ARBA" id="ARBA00022833"/>
    </source>
</evidence>
<dbReference type="AlphaFoldDB" id="A0A8J9YHE8"/>
<keyword evidence="3 5" id="KW-0863">Zinc-finger</keyword>
<dbReference type="InterPro" id="IPR049548">
    <property type="entry name" value="Sina-like_RING"/>
</dbReference>
<dbReference type="GO" id="GO:0008270">
    <property type="term" value="F:zinc ion binding"/>
    <property type="evidence" value="ECO:0007669"/>
    <property type="project" value="UniProtKB-KW"/>
</dbReference>
<feature type="compositionally biased region" description="Acidic residues" evidence="7">
    <location>
        <begin position="216"/>
        <end position="229"/>
    </location>
</feature>
<keyword evidence="4 6" id="KW-0862">Zinc</keyword>
<protein>
    <recommendedName>
        <fullName evidence="6">E3 ubiquitin-protein ligase</fullName>
        <ecNumber evidence="6">2.3.2.27</ecNumber>
    </recommendedName>
</protein>
<name>A0A8J9YHE8_9NEOP</name>
<comment type="domain">
    <text evidence="6">The RING-type zinc finger domain is essential for ubiquitin ligase activity.</text>
</comment>
<comment type="function">
    <text evidence="6">E3 ubiquitin-protein ligase that mediates ubiquitination and subsequent proteasomal degradation of target proteins. E3 ubiquitin ligases accept ubiquitin from an E2 ubiquitin-conjugating enzyme in the form of a thioester and then directly transfers the ubiquitin to targeted substrates.</text>
</comment>
<dbReference type="GO" id="GO:0005737">
    <property type="term" value="C:cytoplasm"/>
    <property type="evidence" value="ECO:0007669"/>
    <property type="project" value="InterPro"/>
</dbReference>
<dbReference type="Gene3D" id="2.60.210.10">
    <property type="entry name" value="Apoptosis, Tumor Necrosis Factor Receptor Associated Protein 2, Chain A"/>
    <property type="match status" value="1"/>
</dbReference>
<feature type="domain" description="RING-type" evidence="8">
    <location>
        <begin position="321"/>
        <end position="356"/>
    </location>
</feature>
<evidence type="ECO:0000256" key="6">
    <source>
        <dbReference type="RuleBase" id="RU201113"/>
    </source>
</evidence>
<dbReference type="EC" id="2.3.2.27" evidence="6"/>
<comment type="catalytic activity">
    <reaction evidence="6">
        <text>S-ubiquitinyl-[E2 ubiquitin-conjugating enzyme]-L-cysteine + [acceptor protein]-L-lysine = [E2 ubiquitin-conjugating enzyme]-L-cysteine + N(6)-ubiquitinyl-[acceptor protein]-L-lysine.</text>
        <dbReference type="EC" id="2.3.2.27"/>
    </reaction>
</comment>
<keyword evidence="2 6" id="KW-0479">Metal-binding</keyword>
<comment type="similarity">
    <text evidence="1 6">Belongs to the SINA (Seven in absentia) family.</text>
</comment>
<feature type="non-terminal residue" evidence="9">
    <location>
        <position position="575"/>
    </location>
</feature>
<feature type="compositionally biased region" description="Polar residues" evidence="7">
    <location>
        <begin position="281"/>
        <end position="292"/>
    </location>
</feature>
<dbReference type="SUPFAM" id="SSF49599">
    <property type="entry name" value="TRAF domain-like"/>
    <property type="match status" value="1"/>
</dbReference>
<evidence type="ECO:0000256" key="7">
    <source>
        <dbReference type="SAM" id="MobiDB-lite"/>
    </source>
</evidence>
<sequence length="575" mass="64249">MSNRKESLKKSLGLTEYPWSSDDEDNPQSNPEPAPSVSRRPPDSHTSHHSGPSGAGTSAPSMSPTRRNQTRLERDLFWSLLNNPNRMSAPGPSRAYESTGERVDLNNPVTNIQRILAIKRLTRNLGTNMCRHPEYGTSRNIIFSPMQSDMATALKISRIRRRPSSRAPLPCTRSSIIPAVIDASSASAASARASQMPEREQNSDEEPPRSMSPENENNDDNAEEQENADMDTSGEGASLEEDIEEVDGGGAEPREAEDEDAPAQPEQDAEADTREEPPAENPTTALAQISQSVKRKRDSHGEAEPESVKDFNQSLLRLLECPVCLEVMEPPMSQCRRGHLVCGRCRARLAACPVCRTPFSSVRNRAMEAVSEMLRYPCRHGCGRDARLRRRAAHEASCAARRYRCPAPACAERAPVPLADLPLHFQSEHLSMLKVGRRHKFSMKVNTEQHDHWLVMAARELFHLRVDVDIRTWGVVVYVAYIGPKCNANNFTYKVTVTGQQNNRKLAYTRATHSDLESTSLNVSRQDCFHLTLDQAANFLRLQNRYSEPDKYLDFVVEIKKRDVPAENALDESGS</sequence>
<evidence type="ECO:0000256" key="3">
    <source>
        <dbReference type="ARBA" id="ARBA00022771"/>
    </source>
</evidence>
<dbReference type="InterPro" id="IPR004162">
    <property type="entry name" value="SINA-like_animal"/>
</dbReference>